<proteinExistence type="inferred from homology"/>
<keyword evidence="5" id="KW-1185">Reference proteome</keyword>
<name>A0A5N0UM14_9PSEU</name>
<dbReference type="InterPro" id="IPR043130">
    <property type="entry name" value="CDP-OH_PTrfase_TM_dom"/>
</dbReference>
<dbReference type="GO" id="GO:0008654">
    <property type="term" value="P:phospholipid biosynthetic process"/>
    <property type="evidence" value="ECO:0007669"/>
    <property type="project" value="InterPro"/>
</dbReference>
<dbReference type="EMBL" id="VMNW02000112">
    <property type="protein sequence ID" value="KAA9150794.1"/>
    <property type="molecule type" value="Genomic_DNA"/>
</dbReference>
<dbReference type="Pfam" id="PF01066">
    <property type="entry name" value="CDP-OH_P_transf"/>
    <property type="match status" value="1"/>
</dbReference>
<organism evidence="4 5">
    <name type="scientific">Amycolatopsis acidicola</name>
    <dbReference type="NCBI Taxonomy" id="2596893"/>
    <lineage>
        <taxon>Bacteria</taxon>
        <taxon>Bacillati</taxon>
        <taxon>Actinomycetota</taxon>
        <taxon>Actinomycetes</taxon>
        <taxon>Pseudonocardiales</taxon>
        <taxon>Pseudonocardiaceae</taxon>
        <taxon>Amycolatopsis</taxon>
    </lineage>
</organism>
<feature type="transmembrane region" description="Helical" evidence="3">
    <location>
        <begin position="39"/>
        <end position="58"/>
    </location>
</feature>
<feature type="transmembrane region" description="Helical" evidence="3">
    <location>
        <begin position="190"/>
        <end position="223"/>
    </location>
</feature>
<dbReference type="GO" id="GO:0016780">
    <property type="term" value="F:phosphotransferase activity, for other substituted phosphate groups"/>
    <property type="evidence" value="ECO:0007669"/>
    <property type="project" value="InterPro"/>
</dbReference>
<keyword evidence="1 2" id="KW-0808">Transferase</keyword>
<dbReference type="AlphaFoldDB" id="A0A5N0UM14"/>
<accession>A0A5N0UM14</accession>
<keyword evidence="3" id="KW-0812">Transmembrane</keyword>
<evidence type="ECO:0000256" key="3">
    <source>
        <dbReference type="SAM" id="Phobius"/>
    </source>
</evidence>
<dbReference type="GO" id="GO:0016020">
    <property type="term" value="C:membrane"/>
    <property type="evidence" value="ECO:0007669"/>
    <property type="project" value="InterPro"/>
</dbReference>
<dbReference type="InterPro" id="IPR000462">
    <property type="entry name" value="CDP-OH_P_trans"/>
</dbReference>
<keyword evidence="3" id="KW-1133">Transmembrane helix</keyword>
<dbReference type="RefSeq" id="WP_144756841.1">
    <property type="nucleotide sequence ID" value="NZ_VMNW02000112.1"/>
</dbReference>
<feature type="transmembrane region" description="Helical" evidence="3">
    <location>
        <begin position="12"/>
        <end position="33"/>
    </location>
</feature>
<sequence>MITRAQQNPVYTPGVPAAGLTAQILLLAVLGAGVGLGTAGWLTGAFYGLALVLLLGSAMRHARRATLSPADHVTFARAVLAGGVTALVADHLGTPAPLAALVPLASVALALDAVDGKVARRTGTVSKLGARFDMEVDAFLILTLSVHISLTVGLWALAIGAMRYVFVAAAWLAPWLRAELPGSIARKTVAALQGVALVVASVCPLPAAVAVTALALAALAWSFGRDVRWLNRERARAGTRN</sequence>
<dbReference type="OrthoDB" id="9782011at2"/>
<protein>
    <submittedName>
        <fullName evidence="4">CDP-alcohol phosphatidyltransferase family protein</fullName>
    </submittedName>
</protein>
<dbReference type="Proteomes" id="UP000319769">
    <property type="component" value="Unassembled WGS sequence"/>
</dbReference>
<comment type="similarity">
    <text evidence="2">Belongs to the CDP-alcohol phosphatidyltransferase class-I family.</text>
</comment>
<evidence type="ECO:0000256" key="2">
    <source>
        <dbReference type="RuleBase" id="RU003750"/>
    </source>
</evidence>
<comment type="caution">
    <text evidence="4">The sequence shown here is derived from an EMBL/GenBank/DDBJ whole genome shotgun (WGS) entry which is preliminary data.</text>
</comment>
<evidence type="ECO:0000256" key="1">
    <source>
        <dbReference type="ARBA" id="ARBA00022679"/>
    </source>
</evidence>
<dbReference type="Gene3D" id="1.20.120.1760">
    <property type="match status" value="1"/>
</dbReference>
<gene>
    <name evidence="4" type="ORF">FPZ12_040485</name>
</gene>
<evidence type="ECO:0000313" key="5">
    <source>
        <dbReference type="Proteomes" id="UP000319769"/>
    </source>
</evidence>
<evidence type="ECO:0000313" key="4">
    <source>
        <dbReference type="EMBL" id="KAA9150794.1"/>
    </source>
</evidence>
<feature type="transmembrane region" description="Helical" evidence="3">
    <location>
        <begin position="136"/>
        <end position="155"/>
    </location>
</feature>
<reference evidence="4" key="1">
    <citation type="submission" date="2019-09" db="EMBL/GenBank/DDBJ databases">
        <authorList>
            <person name="Teo W.F.A."/>
            <person name="Duangmal K."/>
        </authorList>
    </citation>
    <scope>NUCLEOTIDE SEQUENCE [LARGE SCALE GENOMIC DNA]</scope>
    <source>
        <strain evidence="4">K81G1</strain>
    </source>
</reference>
<keyword evidence="3" id="KW-0472">Membrane</keyword>
<dbReference type="InterPro" id="IPR048254">
    <property type="entry name" value="CDP_ALCOHOL_P_TRANSF_CS"/>
</dbReference>
<dbReference type="PROSITE" id="PS00379">
    <property type="entry name" value="CDP_ALCOHOL_P_TRANSF"/>
    <property type="match status" value="1"/>
</dbReference>